<organism evidence="4 5">
    <name type="scientific">Parabacteroides chartae</name>
    <dbReference type="NCBI Taxonomy" id="1037355"/>
    <lineage>
        <taxon>Bacteria</taxon>
        <taxon>Pseudomonadati</taxon>
        <taxon>Bacteroidota</taxon>
        <taxon>Bacteroidia</taxon>
        <taxon>Bacteroidales</taxon>
        <taxon>Tannerellaceae</taxon>
        <taxon>Parabacteroides</taxon>
    </lineage>
</organism>
<dbReference type="PANTHER" id="PTHR43072:SF23">
    <property type="entry name" value="UPF0039 PROTEIN C11D3.02C"/>
    <property type="match status" value="1"/>
</dbReference>
<dbReference type="Gene3D" id="3.40.630.30">
    <property type="match status" value="1"/>
</dbReference>
<gene>
    <name evidence="4" type="ORF">SAMN05660349_02405</name>
</gene>
<dbReference type="EMBL" id="FUYQ01000018">
    <property type="protein sequence ID" value="SKB69965.1"/>
    <property type="molecule type" value="Genomic_DNA"/>
</dbReference>
<dbReference type="AlphaFoldDB" id="A0A1T5DE48"/>
<accession>A0A1T5DE48</accession>
<dbReference type="RefSeq" id="WP_079683861.1">
    <property type="nucleotide sequence ID" value="NZ_FUYQ01000018.1"/>
</dbReference>
<dbReference type="InterPro" id="IPR000182">
    <property type="entry name" value="GNAT_dom"/>
</dbReference>
<name>A0A1T5DE48_9BACT</name>
<dbReference type="SUPFAM" id="SSF55729">
    <property type="entry name" value="Acyl-CoA N-acyltransferases (Nat)"/>
    <property type="match status" value="1"/>
</dbReference>
<keyword evidence="2" id="KW-0012">Acyltransferase</keyword>
<keyword evidence="1 4" id="KW-0808">Transferase</keyword>
<reference evidence="5" key="1">
    <citation type="submission" date="2017-02" db="EMBL/GenBank/DDBJ databases">
        <authorList>
            <person name="Varghese N."/>
            <person name="Submissions S."/>
        </authorList>
    </citation>
    <scope>NUCLEOTIDE SEQUENCE [LARGE SCALE GENOMIC DNA]</scope>
    <source>
        <strain evidence="5">DSM 24967</strain>
    </source>
</reference>
<dbReference type="Pfam" id="PF13302">
    <property type="entry name" value="Acetyltransf_3"/>
    <property type="match status" value="1"/>
</dbReference>
<evidence type="ECO:0000256" key="1">
    <source>
        <dbReference type="ARBA" id="ARBA00022679"/>
    </source>
</evidence>
<dbReference type="PROSITE" id="PS51186">
    <property type="entry name" value="GNAT"/>
    <property type="match status" value="1"/>
</dbReference>
<feature type="domain" description="N-acetyltransferase" evidence="3">
    <location>
        <begin position="4"/>
        <end position="164"/>
    </location>
</feature>
<evidence type="ECO:0000313" key="4">
    <source>
        <dbReference type="EMBL" id="SKB69965.1"/>
    </source>
</evidence>
<dbReference type="Proteomes" id="UP000190852">
    <property type="component" value="Unassembled WGS sequence"/>
</dbReference>
<keyword evidence="5" id="KW-1185">Reference proteome</keyword>
<evidence type="ECO:0000256" key="2">
    <source>
        <dbReference type="ARBA" id="ARBA00023315"/>
    </source>
</evidence>
<dbReference type="PANTHER" id="PTHR43072">
    <property type="entry name" value="N-ACETYLTRANSFERASE"/>
    <property type="match status" value="1"/>
</dbReference>
<dbReference type="InterPro" id="IPR016181">
    <property type="entry name" value="Acyl_CoA_acyltransferase"/>
</dbReference>
<evidence type="ECO:0000259" key="3">
    <source>
        <dbReference type="PROSITE" id="PS51186"/>
    </source>
</evidence>
<proteinExistence type="predicted"/>
<protein>
    <submittedName>
        <fullName evidence="4">Phosphinothricin acetyltransferase</fullName>
    </submittedName>
</protein>
<dbReference type="GO" id="GO:0016747">
    <property type="term" value="F:acyltransferase activity, transferring groups other than amino-acyl groups"/>
    <property type="evidence" value="ECO:0007669"/>
    <property type="project" value="InterPro"/>
</dbReference>
<evidence type="ECO:0000313" key="5">
    <source>
        <dbReference type="Proteomes" id="UP000190852"/>
    </source>
</evidence>
<sequence length="166" mass="19059">MENVELKEMTPADLEFVKEVYDYYILHSTAVFYLHPLTISELGENIRLGDPRYLAYTIHANNQRCGFCYISKFKPKEAFDVTVEITVYLTPSAGGKGIGYAAMQQFEPRIWEAGFHNIVALITGENTASVRLFEKCGYTECARIKQVARKFDRLLDLLIYQKLRVS</sequence>